<dbReference type="PANTHER" id="PTHR12473">
    <property type="entry name" value="UBIQUITIN CARBOXYL-TERMINAL HYDROLASE MINDY-4-RELATED"/>
    <property type="match status" value="1"/>
</dbReference>
<feature type="domain" description="Deubiquitinating enzyme MINDY-3/4 conserved" evidence="9">
    <location>
        <begin position="29"/>
        <end position="366"/>
    </location>
</feature>
<keyword evidence="4 8" id="KW-0645">Protease</keyword>
<evidence type="ECO:0000256" key="1">
    <source>
        <dbReference type="ARBA" id="ARBA00000707"/>
    </source>
</evidence>
<comment type="similarity">
    <text evidence="3 8">Belongs to the MINDY deubiquitinase family. FAM188 subfamily.</text>
</comment>
<dbReference type="Pfam" id="PF13898">
    <property type="entry name" value="MINDY-3_4_CD"/>
    <property type="match status" value="1"/>
</dbReference>
<dbReference type="EC" id="3.4.19.12" evidence="8"/>
<sequence>MSLVTAMELKNDVGESSRVQEIQEVSAVLHLLWGSEIKQEVFQRWSQGFAFSPDEPSALVQNEGGPCAVIAPVQAFLLKILLSESPGPNFQDLTEDKCNKLLIRALCNILLKCVSKKYKILDLSKTSHSKTKIVNSDGNKSELSESPEHDTESAKVVLSANAFHERICTYTFDTIQDVELFYDNNVKVLFAPHGVLLFLYSVLLTKGVDQVKNELNDTSEPLIHDTYGYGSQGLINLMLTGKAVAHVWDHVQDIGGLKLRGIDQQADIGFITLMEQMRYCTVGSFFKNPKNPVWVMGSETHLTVLFSFEKLLVSPETASESARRVFKQFDPEGNNFISSILLQDVLCALNLVSDPEYVDIMRKKLDAENLGIILLNSFMDEFFAGEKRSTPDCFTLYHYNGLPRSNANNKVTYQRGTAVLLECDLKSVCPSNTMLTCLQTKWPNIEINWLGRIPSLN</sequence>
<evidence type="ECO:0000313" key="10">
    <source>
        <dbReference type="EMBL" id="NOV44175.1"/>
    </source>
</evidence>
<reference evidence="10" key="1">
    <citation type="submission" date="2020-03" db="EMBL/GenBank/DDBJ databases">
        <title>Transcriptomic Profiling of the Digestive Tract of the Rat Flea, Xenopsylla cheopis, Following Blood Feeding and Infection with Yersinia pestis.</title>
        <authorList>
            <person name="Bland D.M."/>
            <person name="Martens C.A."/>
            <person name="Virtaneva K."/>
            <person name="Kanakabandi K."/>
            <person name="Long D."/>
            <person name="Rosenke R."/>
            <person name="Saturday G.A."/>
            <person name="Hoyt F.H."/>
            <person name="Bruno D.P."/>
            <person name="Ribeiro J.M.C."/>
            <person name="Hinnebusch J."/>
        </authorList>
    </citation>
    <scope>NUCLEOTIDE SEQUENCE</scope>
</reference>
<dbReference type="Gene3D" id="1.10.238.10">
    <property type="entry name" value="EF-hand"/>
    <property type="match status" value="1"/>
</dbReference>
<dbReference type="SMART" id="SM01174">
    <property type="entry name" value="DUF4205"/>
    <property type="match status" value="1"/>
</dbReference>
<dbReference type="InterPro" id="IPR011992">
    <property type="entry name" value="EF-hand-dom_pair"/>
</dbReference>
<dbReference type="AlphaFoldDB" id="A0A6M2DD93"/>
<keyword evidence="5 8" id="KW-0833">Ubl conjugation pathway</keyword>
<evidence type="ECO:0000256" key="4">
    <source>
        <dbReference type="ARBA" id="ARBA00022670"/>
    </source>
</evidence>
<dbReference type="GO" id="GO:0006508">
    <property type="term" value="P:proteolysis"/>
    <property type="evidence" value="ECO:0007669"/>
    <property type="project" value="UniProtKB-KW"/>
</dbReference>
<evidence type="ECO:0000259" key="9">
    <source>
        <dbReference type="SMART" id="SM01174"/>
    </source>
</evidence>
<comment type="catalytic activity">
    <reaction evidence="1 8">
        <text>Thiol-dependent hydrolysis of ester, thioester, amide, peptide and isopeptide bonds formed by the C-terminal Gly of ubiquitin (a 76-residue protein attached to proteins as an intracellular targeting signal).</text>
        <dbReference type="EC" id="3.4.19.12"/>
    </reaction>
</comment>
<evidence type="ECO:0000256" key="8">
    <source>
        <dbReference type="RuleBase" id="RU367088"/>
    </source>
</evidence>
<proteinExistence type="inferred from homology"/>
<organism evidence="10">
    <name type="scientific">Xenopsylla cheopis</name>
    <name type="common">Oriental rat flea</name>
    <name type="synonym">Pulex cheopis</name>
    <dbReference type="NCBI Taxonomy" id="163159"/>
    <lineage>
        <taxon>Eukaryota</taxon>
        <taxon>Metazoa</taxon>
        <taxon>Ecdysozoa</taxon>
        <taxon>Arthropoda</taxon>
        <taxon>Hexapoda</taxon>
        <taxon>Insecta</taxon>
        <taxon>Pterygota</taxon>
        <taxon>Neoptera</taxon>
        <taxon>Endopterygota</taxon>
        <taxon>Siphonaptera</taxon>
        <taxon>Pulicidae</taxon>
        <taxon>Xenopsyllinae</taxon>
        <taxon>Xenopsylla</taxon>
    </lineage>
</organism>
<keyword evidence="6 8" id="KW-0378">Hydrolase</keyword>
<comment type="function">
    <text evidence="2 8">Hydrolase that can remove 'Lys-48'-linked conjugated ubiquitin from proteins.</text>
</comment>
<evidence type="ECO:0000256" key="6">
    <source>
        <dbReference type="ARBA" id="ARBA00022801"/>
    </source>
</evidence>
<dbReference type="GO" id="GO:0004843">
    <property type="term" value="F:cysteine-type deubiquitinase activity"/>
    <property type="evidence" value="ECO:0007669"/>
    <property type="project" value="UniProtKB-UniRule"/>
</dbReference>
<dbReference type="EMBL" id="GIIL01000449">
    <property type="protein sequence ID" value="NOV44175.1"/>
    <property type="molecule type" value="Transcribed_RNA"/>
</dbReference>
<keyword evidence="7 8" id="KW-0788">Thiol protease</keyword>
<evidence type="ECO:0000256" key="3">
    <source>
        <dbReference type="ARBA" id="ARBA00011074"/>
    </source>
</evidence>
<dbReference type="GO" id="GO:1990380">
    <property type="term" value="F:K48-linked deubiquitinase activity"/>
    <property type="evidence" value="ECO:0007669"/>
    <property type="project" value="UniProtKB-UniRule"/>
</dbReference>
<evidence type="ECO:0000256" key="5">
    <source>
        <dbReference type="ARBA" id="ARBA00022786"/>
    </source>
</evidence>
<dbReference type="SUPFAM" id="SSF47473">
    <property type="entry name" value="EF-hand"/>
    <property type="match status" value="1"/>
</dbReference>
<dbReference type="PANTHER" id="PTHR12473:SF17">
    <property type="entry name" value="UBIQUITIN CARBOXYL-TERMINAL HYDROLASE MINDY-3"/>
    <property type="match status" value="1"/>
</dbReference>
<evidence type="ECO:0000256" key="7">
    <source>
        <dbReference type="ARBA" id="ARBA00022807"/>
    </source>
</evidence>
<dbReference type="InterPro" id="IPR025257">
    <property type="entry name" value="MINDY-3/4_CD"/>
</dbReference>
<name>A0A6M2DD93_XENCH</name>
<accession>A0A6M2DD93</accession>
<protein>
    <recommendedName>
        <fullName evidence="8">Ubiquitin carboxyl-terminal hydrolase MINDY</fullName>
        <ecNumber evidence="8">3.4.19.12</ecNumber>
    </recommendedName>
</protein>
<dbReference type="InterPro" id="IPR039785">
    <property type="entry name" value="MINY3/4"/>
</dbReference>
<dbReference type="GO" id="GO:0071108">
    <property type="term" value="P:protein K48-linked deubiquitination"/>
    <property type="evidence" value="ECO:0007669"/>
    <property type="project" value="InterPro"/>
</dbReference>
<evidence type="ECO:0000256" key="2">
    <source>
        <dbReference type="ARBA" id="ARBA00002107"/>
    </source>
</evidence>